<keyword evidence="2" id="KW-0472">Membrane</keyword>
<dbReference type="Proteomes" id="UP000663854">
    <property type="component" value="Unassembled WGS sequence"/>
</dbReference>
<dbReference type="EMBL" id="CAJNOH010000400">
    <property type="protein sequence ID" value="CAF1028352.1"/>
    <property type="molecule type" value="Genomic_DNA"/>
</dbReference>
<organism evidence="3 5">
    <name type="scientific">Rotaria sordida</name>
    <dbReference type="NCBI Taxonomy" id="392033"/>
    <lineage>
        <taxon>Eukaryota</taxon>
        <taxon>Metazoa</taxon>
        <taxon>Spiralia</taxon>
        <taxon>Gnathifera</taxon>
        <taxon>Rotifera</taxon>
        <taxon>Eurotatoria</taxon>
        <taxon>Bdelloidea</taxon>
        <taxon>Philodinida</taxon>
        <taxon>Philodinidae</taxon>
        <taxon>Rotaria</taxon>
    </lineage>
</organism>
<comment type="caution">
    <text evidence="3">The sequence shown here is derived from an EMBL/GenBank/DDBJ whole genome shotgun (WGS) entry which is preliminary data.</text>
</comment>
<evidence type="ECO:0000256" key="1">
    <source>
        <dbReference type="SAM" id="Coils"/>
    </source>
</evidence>
<dbReference type="EMBL" id="CAJNOL010000658">
    <property type="protein sequence ID" value="CAF1155842.1"/>
    <property type="molecule type" value="Genomic_DNA"/>
</dbReference>
<reference evidence="3" key="1">
    <citation type="submission" date="2021-02" db="EMBL/GenBank/DDBJ databases">
        <authorList>
            <person name="Nowell W R."/>
        </authorList>
    </citation>
    <scope>NUCLEOTIDE SEQUENCE</scope>
</reference>
<protein>
    <submittedName>
        <fullName evidence="3">Uncharacterized protein</fullName>
    </submittedName>
</protein>
<dbReference type="AlphaFoldDB" id="A0A814IUB3"/>
<keyword evidence="1" id="KW-0175">Coiled coil</keyword>
<evidence type="ECO:0000313" key="6">
    <source>
        <dbReference type="Proteomes" id="UP000663870"/>
    </source>
</evidence>
<feature type="transmembrane region" description="Helical" evidence="2">
    <location>
        <begin position="342"/>
        <end position="365"/>
    </location>
</feature>
<gene>
    <name evidence="4" type="ORF">JXQ802_LOCUS21985</name>
    <name evidence="3" type="ORF">PYM288_LOCUS16000</name>
</gene>
<evidence type="ECO:0000256" key="2">
    <source>
        <dbReference type="SAM" id="Phobius"/>
    </source>
</evidence>
<proteinExistence type="predicted"/>
<keyword evidence="2" id="KW-1133">Transmembrane helix</keyword>
<evidence type="ECO:0000313" key="3">
    <source>
        <dbReference type="EMBL" id="CAF1028352.1"/>
    </source>
</evidence>
<keyword evidence="2" id="KW-0812">Transmembrane</keyword>
<feature type="transmembrane region" description="Helical" evidence="2">
    <location>
        <begin position="298"/>
        <end position="322"/>
    </location>
</feature>
<sequence>MIQMMESGDKYSMSKIHVTRISTSLTQMNSHEDNLSPNILLTKLNIPLNCLDNYQIRQHYLEEYSAKYSKAKHLLNNARKKQRKIIMTYYEAKGKENNIDELQTIKESLLEENEKIKKFKEALKDKLIIYQQRIQFLKDTEFWSTFEIQQLQSNTTESIENCTENSPKLSTTKDSLHLLHDLEQIKYSVNLLDDLCPTNTNEYYSELKLHEDNFSPIINNESNIISHLTDDYNLNEITLKHSQQLHTKLISKIDENLDSSISKKRTRHYFQWLKNNCQFIFMLTSNDQFDRFKIASMILMLSLVIFIVIFLNNLLEFFLIYLTKPSISITTLSSTNSIPISSFTYLLSNIYNWTISWLLPIFRIFKYSV</sequence>
<evidence type="ECO:0000313" key="4">
    <source>
        <dbReference type="EMBL" id="CAF1155842.1"/>
    </source>
</evidence>
<name>A0A814IUB3_9BILA</name>
<dbReference type="Proteomes" id="UP000663870">
    <property type="component" value="Unassembled WGS sequence"/>
</dbReference>
<accession>A0A814IUB3</accession>
<evidence type="ECO:0000313" key="5">
    <source>
        <dbReference type="Proteomes" id="UP000663854"/>
    </source>
</evidence>
<keyword evidence="6" id="KW-1185">Reference proteome</keyword>
<feature type="coiled-coil region" evidence="1">
    <location>
        <begin position="61"/>
        <end position="140"/>
    </location>
</feature>